<feature type="compositionally biased region" description="Basic residues" evidence="1">
    <location>
        <begin position="205"/>
        <end position="218"/>
    </location>
</feature>
<name>A0A818YBU8_9BILA</name>
<evidence type="ECO:0000313" key="2">
    <source>
        <dbReference type="EMBL" id="CAF3754101.1"/>
    </source>
</evidence>
<accession>A0A818YBU8</accession>
<comment type="caution">
    <text evidence="2">The sequence shown here is derived from an EMBL/GenBank/DDBJ whole genome shotgun (WGS) entry which is preliminary data.</text>
</comment>
<evidence type="ECO:0000256" key="1">
    <source>
        <dbReference type="SAM" id="MobiDB-lite"/>
    </source>
</evidence>
<evidence type="ECO:0000313" key="3">
    <source>
        <dbReference type="Proteomes" id="UP000663823"/>
    </source>
</evidence>
<protein>
    <submittedName>
        <fullName evidence="2">Uncharacterized protein</fullName>
    </submittedName>
</protein>
<organism evidence="2 3">
    <name type="scientific">Rotaria sordida</name>
    <dbReference type="NCBI Taxonomy" id="392033"/>
    <lineage>
        <taxon>Eukaryota</taxon>
        <taxon>Metazoa</taxon>
        <taxon>Spiralia</taxon>
        <taxon>Gnathifera</taxon>
        <taxon>Rotifera</taxon>
        <taxon>Eurotatoria</taxon>
        <taxon>Bdelloidea</taxon>
        <taxon>Philodinida</taxon>
        <taxon>Philodinidae</taxon>
        <taxon>Rotaria</taxon>
    </lineage>
</organism>
<dbReference type="Proteomes" id="UP000663823">
    <property type="component" value="Unassembled WGS sequence"/>
</dbReference>
<feature type="region of interest" description="Disordered" evidence="1">
    <location>
        <begin position="177"/>
        <end position="218"/>
    </location>
</feature>
<reference evidence="2" key="1">
    <citation type="submission" date="2021-02" db="EMBL/GenBank/DDBJ databases">
        <authorList>
            <person name="Nowell W R."/>
        </authorList>
    </citation>
    <scope>NUCLEOTIDE SEQUENCE</scope>
</reference>
<proteinExistence type="predicted"/>
<sequence>MLNDSWKHYFRFYPETPATPLPTIQVVDDHLNIYLDWTFICSSKSIEESIAILIGLYSLMDLKFNTYRVAARFFYAYLMNDQQKQPNNIRKIFKEHSIELVCNPISSVQFQHQYQSSIQLQHQSPSSVEQIKEINNNKDFFPDDRDDRIHDLVIDNEENDEQQININISTSKTILMKSTPKSCQKRKANHLPENTDLGEEENTPPRKKLTNSKQTKRH</sequence>
<gene>
    <name evidence="2" type="ORF">OTI717_LOCUS15746</name>
</gene>
<dbReference type="AlphaFoldDB" id="A0A818YBU8"/>
<dbReference type="EMBL" id="CAJOAX010001892">
    <property type="protein sequence ID" value="CAF3754101.1"/>
    <property type="molecule type" value="Genomic_DNA"/>
</dbReference>